<keyword evidence="10" id="KW-0256">Endoplasmic reticulum</keyword>
<dbReference type="Pfam" id="PF13181">
    <property type="entry name" value="TPR_8"/>
    <property type="match status" value="2"/>
</dbReference>
<feature type="transmembrane region" description="Helical" evidence="14">
    <location>
        <begin position="627"/>
        <end position="645"/>
    </location>
</feature>
<name>A0A0L0DT25_THETB</name>
<feature type="transmembrane region" description="Helical" evidence="14">
    <location>
        <begin position="534"/>
        <end position="556"/>
    </location>
</feature>
<evidence type="ECO:0000256" key="2">
    <source>
        <dbReference type="ARBA" id="ARBA00004240"/>
    </source>
</evidence>
<feature type="repeat" description="TPR" evidence="13">
    <location>
        <begin position="668"/>
        <end position="701"/>
    </location>
</feature>
<feature type="transmembrane region" description="Helical" evidence="14">
    <location>
        <begin position="499"/>
        <end position="519"/>
    </location>
</feature>
<dbReference type="STRING" id="461836.A0A0L0DT25"/>
<dbReference type="InterPro" id="IPR019410">
    <property type="entry name" value="Methyltransf_16"/>
</dbReference>
<evidence type="ECO:0000259" key="15">
    <source>
        <dbReference type="Pfam" id="PF08409"/>
    </source>
</evidence>
<evidence type="ECO:0000256" key="11">
    <source>
        <dbReference type="ARBA" id="ARBA00022989"/>
    </source>
</evidence>
<feature type="repeat" description="TPR" evidence="13">
    <location>
        <begin position="816"/>
        <end position="849"/>
    </location>
</feature>
<dbReference type="PANTHER" id="PTHR44227:SF3">
    <property type="entry name" value="PROTEIN O-MANNOSYL-TRANSFERASE TMTC4"/>
    <property type="match status" value="1"/>
</dbReference>
<keyword evidence="6" id="KW-0808">Transferase</keyword>
<dbReference type="InterPro" id="IPR019734">
    <property type="entry name" value="TPR_rpt"/>
</dbReference>
<evidence type="ECO:0000256" key="12">
    <source>
        <dbReference type="ARBA" id="ARBA00023136"/>
    </source>
</evidence>
<dbReference type="Pfam" id="PF08409">
    <property type="entry name" value="TMTC_DUF1736"/>
    <property type="match status" value="1"/>
</dbReference>
<evidence type="ECO:0000256" key="7">
    <source>
        <dbReference type="ARBA" id="ARBA00022692"/>
    </source>
</evidence>
<dbReference type="PROSITE" id="PS50005">
    <property type="entry name" value="TPR"/>
    <property type="match status" value="4"/>
</dbReference>
<dbReference type="eggNOG" id="KOG3201">
    <property type="taxonomic scope" value="Eukaryota"/>
</dbReference>
<dbReference type="InterPro" id="IPR029063">
    <property type="entry name" value="SAM-dependent_MTases_sf"/>
</dbReference>
<evidence type="ECO:0000256" key="1">
    <source>
        <dbReference type="ARBA" id="ARBA00004141"/>
    </source>
</evidence>
<keyword evidence="9 13" id="KW-0802">TPR repeat</keyword>
<dbReference type="EMBL" id="GL349491">
    <property type="protein sequence ID" value="KNC54578.1"/>
    <property type="molecule type" value="Genomic_DNA"/>
</dbReference>
<dbReference type="GO" id="GO:0016020">
    <property type="term" value="C:membrane"/>
    <property type="evidence" value="ECO:0007669"/>
    <property type="project" value="UniProtKB-SubCell"/>
</dbReference>
<organism evidence="16 17">
    <name type="scientific">Thecamonas trahens ATCC 50062</name>
    <dbReference type="NCBI Taxonomy" id="461836"/>
    <lineage>
        <taxon>Eukaryota</taxon>
        <taxon>Apusozoa</taxon>
        <taxon>Apusomonadida</taxon>
        <taxon>Apusomonadidae</taxon>
        <taxon>Thecamonas</taxon>
    </lineage>
</organism>
<dbReference type="AlphaFoldDB" id="A0A0L0DT25"/>
<dbReference type="InterPro" id="IPR013618">
    <property type="entry name" value="TMTC_DUF1736"/>
</dbReference>
<feature type="transmembrane region" description="Helical" evidence="14">
    <location>
        <begin position="568"/>
        <end position="592"/>
    </location>
</feature>
<dbReference type="SUPFAM" id="SSF53335">
    <property type="entry name" value="S-adenosyl-L-methionine-dependent methyltransferases"/>
    <property type="match status" value="1"/>
</dbReference>
<dbReference type="Proteomes" id="UP000054408">
    <property type="component" value="Unassembled WGS sequence"/>
</dbReference>
<evidence type="ECO:0000256" key="14">
    <source>
        <dbReference type="SAM" id="Phobius"/>
    </source>
</evidence>
<evidence type="ECO:0000256" key="4">
    <source>
        <dbReference type="ARBA" id="ARBA00007882"/>
    </source>
</evidence>
<evidence type="ECO:0000256" key="10">
    <source>
        <dbReference type="ARBA" id="ARBA00022824"/>
    </source>
</evidence>
<feature type="transmembrane region" description="Helical" evidence="14">
    <location>
        <begin position="598"/>
        <end position="615"/>
    </location>
</feature>
<accession>A0A0L0DT25</accession>
<dbReference type="SMART" id="SM00028">
    <property type="entry name" value="TPR"/>
    <property type="match status" value="6"/>
</dbReference>
<dbReference type="Pfam" id="PF13432">
    <property type="entry name" value="TPR_16"/>
    <property type="match status" value="2"/>
</dbReference>
<comment type="subcellular location">
    <subcellularLocation>
        <location evidence="2">Endoplasmic reticulum</location>
    </subcellularLocation>
    <subcellularLocation>
        <location evidence="1">Membrane</location>
        <topology evidence="1">Multi-pass membrane protein</topology>
    </subcellularLocation>
</comment>
<evidence type="ECO:0000256" key="5">
    <source>
        <dbReference type="ARBA" id="ARBA00012839"/>
    </source>
</evidence>
<gene>
    <name evidence="16" type="ORF">AMSG_12353</name>
</gene>
<feature type="transmembrane region" description="Helical" evidence="14">
    <location>
        <begin position="362"/>
        <end position="390"/>
    </location>
</feature>
<keyword evidence="12 14" id="KW-0472">Membrane</keyword>
<evidence type="ECO:0000256" key="3">
    <source>
        <dbReference type="ARBA" id="ARBA00004922"/>
    </source>
</evidence>
<feature type="repeat" description="TPR" evidence="13">
    <location>
        <begin position="735"/>
        <end position="768"/>
    </location>
</feature>
<comment type="pathway">
    <text evidence="3">Protein modification; protein glycosylation.</text>
</comment>
<feature type="transmembrane region" description="Helical" evidence="14">
    <location>
        <begin position="192"/>
        <end position="211"/>
    </location>
</feature>
<evidence type="ECO:0000313" key="17">
    <source>
        <dbReference type="Proteomes" id="UP000054408"/>
    </source>
</evidence>
<dbReference type="Gene3D" id="3.40.50.150">
    <property type="entry name" value="Vaccinia Virus protein VP39"/>
    <property type="match status" value="1"/>
</dbReference>
<dbReference type="eggNOG" id="KOG1124">
    <property type="taxonomic scope" value="Eukaryota"/>
</dbReference>
<comment type="similarity">
    <text evidence="4">Belongs to the TMTC family.</text>
</comment>
<feature type="transmembrane region" description="Helical" evidence="14">
    <location>
        <begin position="326"/>
        <end position="350"/>
    </location>
</feature>
<keyword evidence="17" id="KW-1185">Reference proteome</keyword>
<evidence type="ECO:0000256" key="6">
    <source>
        <dbReference type="ARBA" id="ARBA00022679"/>
    </source>
</evidence>
<dbReference type="InterPro" id="IPR052346">
    <property type="entry name" value="O-mannosyl-transferase_TMTC"/>
</dbReference>
<dbReference type="GO" id="GO:0004169">
    <property type="term" value="F:dolichyl-phosphate-mannose-protein mannosyltransferase activity"/>
    <property type="evidence" value="ECO:0007669"/>
    <property type="project" value="UniProtKB-EC"/>
</dbReference>
<evidence type="ECO:0000256" key="13">
    <source>
        <dbReference type="PROSITE-ProRule" id="PRU00339"/>
    </source>
</evidence>
<evidence type="ECO:0000256" key="9">
    <source>
        <dbReference type="ARBA" id="ARBA00022803"/>
    </source>
</evidence>
<keyword evidence="8" id="KW-0677">Repeat</keyword>
<keyword evidence="7 14" id="KW-0812">Transmembrane</keyword>
<reference evidence="16 17" key="1">
    <citation type="submission" date="2010-05" db="EMBL/GenBank/DDBJ databases">
        <title>The Genome Sequence of Thecamonas trahens ATCC 50062.</title>
        <authorList>
            <consortium name="The Broad Institute Genome Sequencing Platform"/>
            <person name="Russ C."/>
            <person name="Cuomo C."/>
            <person name="Shea T."/>
            <person name="Young S.K."/>
            <person name="Zeng Q."/>
            <person name="Koehrsen M."/>
            <person name="Haas B."/>
            <person name="Borodovsky M."/>
            <person name="Guigo R."/>
            <person name="Alvarado L."/>
            <person name="Berlin A."/>
            <person name="Bochicchio J."/>
            <person name="Borenstein D."/>
            <person name="Chapman S."/>
            <person name="Chen Z."/>
            <person name="Freedman E."/>
            <person name="Gellesch M."/>
            <person name="Goldberg J."/>
            <person name="Griggs A."/>
            <person name="Gujja S."/>
            <person name="Heilman E."/>
            <person name="Heiman D."/>
            <person name="Hepburn T."/>
            <person name="Howarth C."/>
            <person name="Jen D."/>
            <person name="Larson L."/>
            <person name="Mehta T."/>
            <person name="Park D."/>
            <person name="Pearson M."/>
            <person name="Roberts A."/>
            <person name="Saif S."/>
            <person name="Shenoy N."/>
            <person name="Sisk P."/>
            <person name="Stolte C."/>
            <person name="Sykes S."/>
            <person name="Thomson T."/>
            <person name="Walk T."/>
            <person name="White J."/>
            <person name="Yandava C."/>
            <person name="Burger G."/>
            <person name="Gray M.W."/>
            <person name="Holland P.W.H."/>
            <person name="King N."/>
            <person name="Lang F.B.F."/>
            <person name="Roger A.J."/>
            <person name="Ruiz-Trillo I."/>
            <person name="Lander E."/>
            <person name="Nusbaum C."/>
        </authorList>
    </citation>
    <scope>NUCLEOTIDE SEQUENCE [LARGE SCALE GENOMIC DNA]</scope>
    <source>
        <strain evidence="16 17">ATCC 50062</strain>
    </source>
</reference>
<dbReference type="Pfam" id="PF13174">
    <property type="entry name" value="TPR_6"/>
    <property type="match status" value="1"/>
</dbReference>
<evidence type="ECO:0000313" key="16">
    <source>
        <dbReference type="EMBL" id="KNC54578.1"/>
    </source>
</evidence>
<feature type="domain" description="DUF1736" evidence="15">
    <location>
        <begin position="473"/>
        <end position="543"/>
    </location>
</feature>
<dbReference type="OrthoDB" id="19588at2759"/>
<feature type="transmembrane region" description="Helical" evidence="14">
    <location>
        <begin position="444"/>
        <end position="464"/>
    </location>
</feature>
<dbReference type="Pfam" id="PF10294">
    <property type="entry name" value="Methyltransf_16"/>
    <property type="match status" value="1"/>
</dbReference>
<feature type="transmembrane region" description="Helical" evidence="14">
    <location>
        <begin position="285"/>
        <end position="306"/>
    </location>
</feature>
<dbReference type="PANTHER" id="PTHR44227">
    <property type="match status" value="1"/>
</dbReference>
<dbReference type="InterPro" id="IPR011990">
    <property type="entry name" value="TPR-like_helical_dom_sf"/>
</dbReference>
<keyword evidence="11 14" id="KW-1133">Transmembrane helix</keyword>
<dbReference type="Gene3D" id="1.25.40.10">
    <property type="entry name" value="Tetratricopeptide repeat domain"/>
    <property type="match status" value="4"/>
</dbReference>
<sequence>MAVVSVWEVPPKVSAARLMGNNNTGNICIWPSEEVFAHLLLTRHAGLLARNSFRAIELGAGMTGLAGVVVAAAAASDTAAVVVTDGNPTSVDLLAANLAANHGVSWDAAVDYSADVALCGGRFDLVFAADCLFFEAAHLGLIHDTNGESEEPTGPRHHFEVAPGQYQLEPVPLFADKSGIRKPHISTNPASAWAYLVVAAVASAVYCNSLWGELFFDDEYAIHRNADVVSPDPVPWSHYWRHDYWGMPMDDPRSHKSFRPLVVLTFRANFLISGTAEFGFHLGNVLFHALGSALVLPIAGTILDGYSHASLFAALLFATHPVHAEAVAGVVGRAEVMCFVFYAAAFLAGVRAARRYHTSLRWSMAVCAFAAAATLCKETGITVFGVLFFYEMLYVMNWLELPVQAKDEAAAAAAARNPARVGKINAVVAAATRFKLVSWQPDRFWPVFVRQVSYALFGLVFMWWRLSLNQGVLPTWPEKDNQAAVSDELLPKLLNFPYIYAYNTWLLIFPLHLCADYSFESIPMIESFADVRVALTWALAAVVLGGCLYACGLNVLRMSTSTRVHLPVLAAAAFAAVPFLPSTNLFFLIGFLVAERVLYIPSLGWCLLLGYLLKLALERSTGRSRQLVLGLALLLLVAYSGRTLARNADWASEEALWRSAEAVVPSNGKVNFNLGNVHFARGEYAQAVAYFNVSLIASPDDPSTLINIATCYAKMNAFDTAIEYYEAASKLATNLGQFFNWGAILEHRGQYEEAIKVFHMASEFSPHGGRLALYQDDPKMKALAAMHEGTLLCRVGRGRDGLDRFYYAVRVDPNLAEAWMRIGLEHSVNGELDKAVPALERSLALDPSLHYSADELAKIRTGERSAADTPRELPLSAQIAAAQDHVAARPNDPAAHLALASLYHATGEYRLALASTNHALDHAPESIDALAFATQLHLEAGETRAALDAANRAAALPGATPRLHMLHGLALVDSGDTLAGVAALERAVGGDSSLAEAHLVLGRVALASGDAHRAAGRLRKAYAARVRAAGGDKSAAAALPVLYELAEALLAAGKRTAARKALSRLVAADPDFAGAQVLLDSLQ</sequence>
<proteinExistence type="inferred from homology"/>
<protein>
    <recommendedName>
        <fullName evidence="5">dolichyl-phosphate-mannose--protein mannosyltransferase</fullName>
        <ecNumber evidence="5">2.4.1.109</ecNumber>
    </recommendedName>
</protein>
<dbReference type="SUPFAM" id="SSF48452">
    <property type="entry name" value="TPR-like"/>
    <property type="match status" value="1"/>
</dbReference>
<dbReference type="EC" id="2.4.1.109" evidence="5"/>
<dbReference type="RefSeq" id="XP_013753596.1">
    <property type="nucleotide sequence ID" value="XM_013898142.1"/>
</dbReference>
<dbReference type="GO" id="GO:0005783">
    <property type="term" value="C:endoplasmic reticulum"/>
    <property type="evidence" value="ECO:0007669"/>
    <property type="project" value="UniProtKB-SubCell"/>
</dbReference>
<dbReference type="GeneID" id="25570267"/>
<dbReference type="GO" id="GO:0030968">
    <property type="term" value="P:endoplasmic reticulum unfolded protein response"/>
    <property type="evidence" value="ECO:0007669"/>
    <property type="project" value="TreeGrafter"/>
</dbReference>
<feature type="repeat" description="TPR" evidence="13">
    <location>
        <begin position="893"/>
        <end position="926"/>
    </location>
</feature>
<dbReference type="UniPathway" id="UPA00378"/>
<evidence type="ECO:0000256" key="8">
    <source>
        <dbReference type="ARBA" id="ARBA00022737"/>
    </source>
</evidence>